<comment type="caution">
    <text evidence="1">The sequence shown here is derived from an EMBL/GenBank/DDBJ whole genome shotgun (WGS) entry which is preliminary data.</text>
</comment>
<dbReference type="PANTHER" id="PTHR43666:SF1">
    <property type="entry name" value="CONSERVED PROTEIN"/>
    <property type="match status" value="1"/>
</dbReference>
<dbReference type="Proteomes" id="UP001596956">
    <property type="component" value="Unassembled WGS sequence"/>
</dbReference>
<reference evidence="2" key="1">
    <citation type="journal article" date="2019" name="Int. J. Syst. Evol. Microbiol.">
        <title>The Global Catalogue of Microorganisms (GCM) 10K type strain sequencing project: providing services to taxonomists for standard genome sequencing and annotation.</title>
        <authorList>
            <consortium name="The Broad Institute Genomics Platform"/>
            <consortium name="The Broad Institute Genome Sequencing Center for Infectious Disease"/>
            <person name="Wu L."/>
            <person name="Ma J."/>
        </authorList>
    </citation>
    <scope>NUCLEOTIDE SEQUENCE [LARGE SCALE GENOMIC DNA]</scope>
    <source>
        <strain evidence="2">CCUG 63369</strain>
    </source>
</reference>
<organism evidence="1 2">
    <name type="scientific">Streptomonospora algeriensis</name>
    <dbReference type="NCBI Taxonomy" id="995084"/>
    <lineage>
        <taxon>Bacteria</taxon>
        <taxon>Bacillati</taxon>
        <taxon>Actinomycetota</taxon>
        <taxon>Actinomycetes</taxon>
        <taxon>Streptosporangiales</taxon>
        <taxon>Nocardiopsidaceae</taxon>
        <taxon>Streptomonospora</taxon>
    </lineage>
</organism>
<gene>
    <name evidence="1" type="ORF">ACFQZU_07810</name>
</gene>
<proteinExistence type="predicted"/>
<sequence>MSGTTPQAVVERVLELARADGCMVLVEDGAAANLRWAGNSLTTNGATRSRTVTVIALRASSRGVSVGARTRTGVAGDDLEDLVRAAEGAAGQALPAEDAAPLLEPGHTRVSEDAEWDAPVPCTDVSVFSGLAPGLGRAFMRGSAAGRRLYGYAEHTVSSTFFGSSTGVRLRHDQPSGTVELNAKTGASFSAAEGGHSAWVGRATRDFADVDVEALEEALERRAGWAQRRVDMPAGRYETLLPPSAVADMMSLL</sequence>
<accession>A0ABW3BDJ3</accession>
<dbReference type="Gene3D" id="3.30.2290.10">
    <property type="entry name" value="PmbA/TldD superfamily"/>
    <property type="match status" value="1"/>
</dbReference>
<dbReference type="InterPro" id="IPR036059">
    <property type="entry name" value="TldD/PmbA_sf"/>
</dbReference>
<dbReference type="SUPFAM" id="SSF111283">
    <property type="entry name" value="Putative modulator of DNA gyrase, PmbA/TldD"/>
    <property type="match status" value="1"/>
</dbReference>
<name>A0ABW3BDJ3_9ACTN</name>
<dbReference type="EMBL" id="JBHTHR010000173">
    <property type="protein sequence ID" value="MFD0801222.1"/>
    <property type="molecule type" value="Genomic_DNA"/>
</dbReference>
<dbReference type="InterPro" id="IPR035068">
    <property type="entry name" value="TldD/PmbA_N"/>
</dbReference>
<feature type="non-terminal residue" evidence="1">
    <location>
        <position position="253"/>
    </location>
</feature>
<protein>
    <submittedName>
        <fullName evidence="1">TldD/PmbA family protein</fullName>
    </submittedName>
</protein>
<evidence type="ECO:0000313" key="1">
    <source>
        <dbReference type="EMBL" id="MFD0801222.1"/>
    </source>
</evidence>
<keyword evidence="2" id="KW-1185">Reference proteome</keyword>
<evidence type="ECO:0000313" key="2">
    <source>
        <dbReference type="Proteomes" id="UP001596956"/>
    </source>
</evidence>
<dbReference type="PANTHER" id="PTHR43666">
    <property type="entry name" value="TLDD PROTEIN"/>
    <property type="match status" value="1"/>
</dbReference>